<reference evidence="3 4" key="1">
    <citation type="submission" date="2018-06" db="EMBL/GenBank/DDBJ databases">
        <title>Draft genome sequences of nine Vibrio sp. clinical isolates from across the United States representing the closest known relative of Vibrio cholerae.</title>
        <authorList>
            <person name="Islam M.T."/>
            <person name="Liang K."/>
            <person name="Im M.S."/>
            <person name="Winkjer J."/>
            <person name="Busby S."/>
            <person name="Batra D."/>
            <person name="Rowe L."/>
            <person name="Tarr C.L."/>
            <person name="Boucher Y."/>
        </authorList>
    </citation>
    <scope>NUCLEOTIDE SEQUENCE [LARGE SCALE GENOMIC DNA]</scope>
    <source>
        <strain evidence="2 4">2016V-1114</strain>
        <strain evidence="1 3">2017V-1110</strain>
    </source>
</reference>
<dbReference type="RefSeq" id="WP_113597192.1">
    <property type="nucleotide sequence ID" value="NZ_CAWQJG010000029.1"/>
</dbReference>
<comment type="caution">
    <text evidence="2">The sequence shown here is derived from an EMBL/GenBank/DDBJ whole genome shotgun (WGS) entry which is preliminary data.</text>
</comment>
<evidence type="ECO:0000313" key="3">
    <source>
        <dbReference type="Proteomes" id="UP000252199"/>
    </source>
</evidence>
<dbReference type="Proteomes" id="UP000252199">
    <property type="component" value="Unassembled WGS sequence"/>
</dbReference>
<evidence type="ECO:0000313" key="4">
    <source>
        <dbReference type="Proteomes" id="UP000252427"/>
    </source>
</evidence>
<gene>
    <name evidence="2" type="ORF">DLR70_14355</name>
    <name evidence="1" type="ORF">DLR72_17955</name>
</gene>
<dbReference type="EMBL" id="QKKS01000035">
    <property type="protein sequence ID" value="RBM78253.1"/>
    <property type="molecule type" value="Genomic_DNA"/>
</dbReference>
<accession>A0AAX1QQR8</accession>
<organism evidence="2 4">
    <name type="scientific">Vibrio paracholerae</name>
    <dbReference type="NCBI Taxonomy" id="650003"/>
    <lineage>
        <taxon>Bacteria</taxon>
        <taxon>Pseudomonadati</taxon>
        <taxon>Pseudomonadota</taxon>
        <taxon>Gammaproteobacteria</taxon>
        <taxon>Vibrionales</taxon>
        <taxon>Vibrionaceae</taxon>
        <taxon>Vibrio</taxon>
    </lineage>
</organism>
<protein>
    <submittedName>
        <fullName evidence="2">Uncharacterized protein</fullName>
    </submittedName>
</protein>
<evidence type="ECO:0000313" key="1">
    <source>
        <dbReference type="EMBL" id="RBM59973.1"/>
    </source>
</evidence>
<evidence type="ECO:0000313" key="2">
    <source>
        <dbReference type="EMBL" id="RBM78253.1"/>
    </source>
</evidence>
<proteinExistence type="predicted"/>
<dbReference type="Proteomes" id="UP000252427">
    <property type="component" value="Unassembled WGS sequence"/>
</dbReference>
<sequence length="92" mass="10853">MNRKETMHKLIEVLAFELMQEIKEREVQSNDRWVAVADINNDLELKFVAVPKSGTQYGEKGWLFAILARMLEDRSLVEFKKIGNNSYYRTRT</sequence>
<dbReference type="EMBL" id="QKKU01000132">
    <property type="protein sequence ID" value="RBM59973.1"/>
    <property type="molecule type" value="Genomic_DNA"/>
</dbReference>
<dbReference type="AlphaFoldDB" id="A0AAX1QQR8"/>
<name>A0AAX1QQR8_9VIBR</name>